<dbReference type="InterPro" id="IPR002656">
    <property type="entry name" value="Acyl_transf_3_dom"/>
</dbReference>
<comment type="caution">
    <text evidence="3">The sequence shown here is derived from an EMBL/GenBank/DDBJ whole genome shotgun (WGS) entry which is preliminary data.</text>
</comment>
<feature type="transmembrane region" description="Helical" evidence="1">
    <location>
        <begin position="192"/>
        <end position="210"/>
    </location>
</feature>
<keyword evidence="4" id="KW-1185">Reference proteome</keyword>
<proteinExistence type="predicted"/>
<protein>
    <submittedName>
        <fullName evidence="3">Peptidoglycan/LPS O-acetylase OafA/YrhL</fullName>
    </submittedName>
</protein>
<dbReference type="Pfam" id="PF01757">
    <property type="entry name" value="Acyl_transf_3"/>
    <property type="match status" value="1"/>
</dbReference>
<dbReference type="Proteomes" id="UP000289821">
    <property type="component" value="Unassembled WGS sequence"/>
</dbReference>
<organism evidence="3 4">
    <name type="scientific">Leeuwenhoekiella aestuarii</name>
    <dbReference type="NCBI Taxonomy" id="2249426"/>
    <lineage>
        <taxon>Bacteria</taxon>
        <taxon>Pseudomonadati</taxon>
        <taxon>Bacteroidota</taxon>
        <taxon>Flavobacteriia</taxon>
        <taxon>Flavobacteriales</taxon>
        <taxon>Flavobacteriaceae</taxon>
        <taxon>Leeuwenhoekiella</taxon>
    </lineage>
</organism>
<keyword evidence="1" id="KW-1133">Transmembrane helix</keyword>
<feature type="transmembrane region" description="Helical" evidence="1">
    <location>
        <begin position="143"/>
        <end position="162"/>
    </location>
</feature>
<reference evidence="3 4" key="1">
    <citation type="submission" date="2018-07" db="EMBL/GenBank/DDBJ databases">
        <title>Leeuwenhoekiella genomics.</title>
        <authorList>
            <person name="Tahon G."/>
            <person name="Willems A."/>
        </authorList>
    </citation>
    <scope>NUCLEOTIDE SEQUENCE [LARGE SCALE GENOMIC DNA]</scope>
    <source>
        <strain evidence="3 4">R-50232</strain>
    </source>
</reference>
<dbReference type="GO" id="GO:0016747">
    <property type="term" value="F:acyltransferase activity, transferring groups other than amino-acyl groups"/>
    <property type="evidence" value="ECO:0007669"/>
    <property type="project" value="InterPro"/>
</dbReference>
<dbReference type="InterPro" id="IPR050879">
    <property type="entry name" value="Acyltransferase_3"/>
</dbReference>
<accession>A0A4Q0NR27</accession>
<gene>
    <name evidence="3" type="ORF">DSM04_10570</name>
</gene>
<evidence type="ECO:0000256" key="1">
    <source>
        <dbReference type="SAM" id="Phobius"/>
    </source>
</evidence>
<feature type="transmembrane region" description="Helical" evidence="1">
    <location>
        <begin position="323"/>
        <end position="349"/>
    </location>
</feature>
<feature type="transmembrane region" description="Helical" evidence="1">
    <location>
        <begin position="263"/>
        <end position="280"/>
    </location>
</feature>
<dbReference type="PANTHER" id="PTHR23028">
    <property type="entry name" value="ACETYLTRANSFERASE"/>
    <property type="match status" value="1"/>
</dbReference>
<sequence>MSNTKGKLVKLEAIRGFAALYVVIYHLFLTGIIQSSSFIVNTLFRFGQEAVILFFVLSGFVIKYSHERASDKSFFTYFEKRFLRIFIPLILVFLTNYFLFSYQDEMFLSIDWKQFFGNLFMFQDVGSLKPNVIVNPFLGNTPLWSLSYEWWFYMLFFGLYFLKPERATKLVYVLAVLSAISYLFYPNFLNRLLMYLLIWWGGLLIADLFLKNEKISFSNLRNYLFVMLLIAALLLLNVFIQGYTNIGNIVKNIGIHPVLELRHFIFAILAITLALCWHKLNWVFFRFTFLPFYRLAPISYALYISHWFLVIKATYLNDYISNIWIRTFIYLLLCFVFSYLVEEVIYVYFRKLIVGYRKTLTNTPN</sequence>
<feature type="transmembrane region" description="Helical" evidence="1">
    <location>
        <begin position="12"/>
        <end position="33"/>
    </location>
</feature>
<evidence type="ECO:0000313" key="3">
    <source>
        <dbReference type="EMBL" id="RXG13092.1"/>
    </source>
</evidence>
<feature type="transmembrane region" description="Helical" evidence="1">
    <location>
        <begin position="222"/>
        <end position="243"/>
    </location>
</feature>
<evidence type="ECO:0000259" key="2">
    <source>
        <dbReference type="Pfam" id="PF01757"/>
    </source>
</evidence>
<evidence type="ECO:0000313" key="4">
    <source>
        <dbReference type="Proteomes" id="UP000289821"/>
    </source>
</evidence>
<keyword evidence="1" id="KW-0812">Transmembrane</keyword>
<dbReference type="RefSeq" id="WP_128761879.1">
    <property type="nucleotide sequence ID" value="NZ_QOVI01000005.1"/>
</dbReference>
<dbReference type="AlphaFoldDB" id="A0A4Q0NR27"/>
<keyword evidence="1" id="KW-0472">Membrane</keyword>
<feature type="transmembrane region" description="Helical" evidence="1">
    <location>
        <begin position="82"/>
        <end position="100"/>
    </location>
</feature>
<feature type="domain" description="Acyltransferase 3" evidence="2">
    <location>
        <begin position="10"/>
        <end position="341"/>
    </location>
</feature>
<feature type="transmembrane region" description="Helical" evidence="1">
    <location>
        <begin position="39"/>
        <end position="62"/>
    </location>
</feature>
<feature type="transmembrane region" description="Helical" evidence="1">
    <location>
        <begin position="292"/>
        <end position="311"/>
    </location>
</feature>
<dbReference type="EMBL" id="QOVI01000005">
    <property type="protein sequence ID" value="RXG13092.1"/>
    <property type="molecule type" value="Genomic_DNA"/>
</dbReference>
<feature type="transmembrane region" description="Helical" evidence="1">
    <location>
        <begin position="169"/>
        <end position="186"/>
    </location>
</feature>
<name>A0A4Q0NR27_9FLAO</name>